<dbReference type="EMBL" id="BRYB01002587">
    <property type="protein sequence ID" value="GMI22165.1"/>
    <property type="molecule type" value="Genomic_DNA"/>
</dbReference>
<feature type="non-terminal residue" evidence="2">
    <location>
        <position position="1"/>
    </location>
</feature>
<feature type="region of interest" description="Disordered" evidence="1">
    <location>
        <begin position="50"/>
        <end position="108"/>
    </location>
</feature>
<feature type="compositionally biased region" description="Low complexity" evidence="1">
    <location>
        <begin position="1"/>
        <end position="10"/>
    </location>
</feature>
<reference evidence="2 3" key="1">
    <citation type="journal article" date="2023" name="Commun. Biol.">
        <title>Genome analysis of Parmales, the sister group of diatoms, reveals the evolutionary specialization of diatoms from phago-mixotrophs to photoautotrophs.</title>
        <authorList>
            <person name="Ban H."/>
            <person name="Sato S."/>
            <person name="Yoshikawa S."/>
            <person name="Yamada K."/>
            <person name="Nakamura Y."/>
            <person name="Ichinomiya M."/>
            <person name="Sato N."/>
            <person name="Blanc-Mathieu R."/>
            <person name="Endo H."/>
            <person name="Kuwata A."/>
            <person name="Ogata H."/>
        </authorList>
    </citation>
    <scope>NUCLEOTIDE SEQUENCE [LARGE SCALE GENOMIC DNA]</scope>
</reference>
<feature type="compositionally biased region" description="Polar residues" evidence="1">
    <location>
        <begin position="86"/>
        <end position="99"/>
    </location>
</feature>
<sequence length="327" mass="35774">FSVPVPVPSSTNPDLNPSASTHSLPDRTHGAHNTKHDVGRLDALNLNSEGASKFLPQDSPTTAAARRGRRGTFGGKFTVPPPIPSSNPDLNPSASTNSLPDRVHGAHNTKHDVGRLDALNLNSEGASKASKHADKLLGIFIHRVVDRGDALNTYKLAAKGWKVFGEELQIDPNIKTWDHQVAGFADKKIFVTETYVAAASIACDNGLITPEQLYETCMTATEEFDDVRCMYPDRKANWDEAVKDLKTDMLRAQETLDRTGWTANNMECKIPDITDTNKLFDDDNKAMAKTMQEHKSRRSVRDSRAITMEPNPAVAAKTSATRTGDVV</sequence>
<evidence type="ECO:0000256" key="1">
    <source>
        <dbReference type="SAM" id="MobiDB-lite"/>
    </source>
</evidence>
<comment type="caution">
    <text evidence="2">The sequence shown here is derived from an EMBL/GenBank/DDBJ whole genome shotgun (WGS) entry which is preliminary data.</text>
</comment>
<keyword evidence="3" id="KW-1185">Reference proteome</keyword>
<evidence type="ECO:0000313" key="2">
    <source>
        <dbReference type="EMBL" id="GMI22165.1"/>
    </source>
</evidence>
<evidence type="ECO:0000313" key="3">
    <source>
        <dbReference type="Proteomes" id="UP001165060"/>
    </source>
</evidence>
<feature type="region of interest" description="Disordered" evidence="1">
    <location>
        <begin position="1"/>
        <end position="35"/>
    </location>
</feature>
<accession>A0ABQ6M9P6</accession>
<feature type="compositionally biased region" description="Basic and acidic residues" evidence="1">
    <location>
        <begin position="24"/>
        <end position="35"/>
    </location>
</feature>
<proteinExistence type="predicted"/>
<organism evidence="2 3">
    <name type="scientific">Tetraparma gracilis</name>
    <dbReference type="NCBI Taxonomy" id="2962635"/>
    <lineage>
        <taxon>Eukaryota</taxon>
        <taxon>Sar</taxon>
        <taxon>Stramenopiles</taxon>
        <taxon>Ochrophyta</taxon>
        <taxon>Bolidophyceae</taxon>
        <taxon>Parmales</taxon>
        <taxon>Triparmaceae</taxon>
        <taxon>Tetraparma</taxon>
    </lineage>
</organism>
<gene>
    <name evidence="2" type="ORF">TeGR_g12795</name>
</gene>
<name>A0ABQ6M9P6_9STRA</name>
<protein>
    <submittedName>
        <fullName evidence="2">Uncharacterized protein</fullName>
    </submittedName>
</protein>
<dbReference type="Proteomes" id="UP001165060">
    <property type="component" value="Unassembled WGS sequence"/>
</dbReference>
<feature type="compositionally biased region" description="Polar residues" evidence="1">
    <location>
        <begin position="11"/>
        <end position="23"/>
    </location>
</feature>